<proteinExistence type="predicted"/>
<keyword evidence="2" id="KW-1185">Reference proteome</keyword>
<accession>A0A0R2FVX2</accession>
<dbReference type="InParanoid" id="A0A0R2FVX2"/>
<reference evidence="1 2" key="1">
    <citation type="journal article" date="2015" name="Genome Announc.">
        <title>Expanding the biotechnology potential of lactobacilli through comparative genomics of 213 strains and associated genera.</title>
        <authorList>
            <person name="Sun Z."/>
            <person name="Harris H.M."/>
            <person name="McCann A."/>
            <person name="Guo C."/>
            <person name="Argimon S."/>
            <person name="Zhang W."/>
            <person name="Yang X."/>
            <person name="Jeffery I.B."/>
            <person name="Cooney J.C."/>
            <person name="Kagawa T.F."/>
            <person name="Liu W."/>
            <person name="Song Y."/>
            <person name="Salvetti E."/>
            <person name="Wrobel A."/>
            <person name="Rasinkangas P."/>
            <person name="Parkhill J."/>
            <person name="Rea M.C."/>
            <person name="O'Sullivan O."/>
            <person name="Ritari J."/>
            <person name="Douillard F.P."/>
            <person name="Paul Ross R."/>
            <person name="Yang R."/>
            <person name="Briner A.E."/>
            <person name="Felis G.E."/>
            <person name="de Vos W.M."/>
            <person name="Barrangou R."/>
            <person name="Klaenhammer T.R."/>
            <person name="Caufield P.W."/>
            <person name="Cui Y."/>
            <person name="Zhang H."/>
            <person name="O'Toole P.W."/>
        </authorList>
    </citation>
    <scope>NUCLEOTIDE SEQUENCE [LARGE SCALE GENOMIC DNA]</scope>
    <source>
        <strain evidence="1 2">DSM 20190</strain>
    </source>
</reference>
<dbReference type="eggNOG" id="ENOG5031R7P">
    <property type="taxonomic scope" value="Bacteria"/>
</dbReference>
<dbReference type="RefSeq" id="WP_027694519.1">
    <property type="nucleotide sequence ID" value="NZ_ATUU01000002.1"/>
</dbReference>
<dbReference type="Proteomes" id="UP000051296">
    <property type="component" value="Unassembled WGS sequence"/>
</dbReference>
<evidence type="ECO:0008006" key="3">
    <source>
        <dbReference type="Google" id="ProtNLM"/>
    </source>
</evidence>
<protein>
    <recommendedName>
        <fullName evidence="3">Exonuclease SbcC</fullName>
    </recommendedName>
</protein>
<dbReference type="PATRIC" id="fig|1123500.6.peg.826"/>
<organism evidence="1 2">
    <name type="scientific">Weissella halotolerans DSM 20190</name>
    <dbReference type="NCBI Taxonomy" id="1123500"/>
    <lineage>
        <taxon>Bacteria</taxon>
        <taxon>Bacillati</taxon>
        <taxon>Bacillota</taxon>
        <taxon>Bacilli</taxon>
        <taxon>Lactobacillales</taxon>
        <taxon>Lactobacillaceae</taxon>
        <taxon>Weissella</taxon>
    </lineage>
</organism>
<dbReference type="AlphaFoldDB" id="A0A0R2FVX2"/>
<sequence>MEQMPYIKSSITNVNAVLDGKLQVKVDYIKSIQEALSKGDDRRIYELIDSQKYNETIRKAPHADSNESLAALISDVKFDLSHHLGQQLIDYLSDRFPFFYYEEERLGVFRLYFGNWWDRRQFGFLDPITVRFIFDDGEYDKLVKSVELAQEGTRFHATAIEDTTKANEILQGLVQAQPERNQQRQVLEQKLSSLEERGGFFGGRNQNEEQAQLKQALAKLDAADAKAAKVPAQIEANNAKILEYSKEDTILIYEQRAINDTFGTFTDFQSAVSNLYADYVGQLAKREDEQND</sequence>
<evidence type="ECO:0000313" key="1">
    <source>
        <dbReference type="EMBL" id="KRN32466.1"/>
    </source>
</evidence>
<dbReference type="STRING" id="1123500.GCA_000420365_00604"/>
<name>A0A0R2FVX2_9LACO</name>
<comment type="caution">
    <text evidence="1">The sequence shown here is derived from an EMBL/GenBank/DDBJ whole genome shotgun (WGS) entry which is preliminary data.</text>
</comment>
<dbReference type="OrthoDB" id="2248290at2"/>
<evidence type="ECO:0000313" key="2">
    <source>
        <dbReference type="Proteomes" id="UP000051296"/>
    </source>
</evidence>
<dbReference type="EMBL" id="JQAX01000002">
    <property type="protein sequence ID" value="KRN32466.1"/>
    <property type="molecule type" value="Genomic_DNA"/>
</dbReference>
<gene>
    <name evidence="1" type="ORF">IV68_GL000820</name>
</gene>